<name>A0A220UI55_9GAMM</name>
<evidence type="ECO:0000256" key="1">
    <source>
        <dbReference type="SAM" id="MobiDB-lite"/>
    </source>
</evidence>
<organism evidence="3 4">
    <name type="scientific">Shewanella bicestrii</name>
    <dbReference type="NCBI Taxonomy" id="2018305"/>
    <lineage>
        <taxon>Bacteria</taxon>
        <taxon>Pseudomonadati</taxon>
        <taxon>Pseudomonadota</taxon>
        <taxon>Gammaproteobacteria</taxon>
        <taxon>Alteromonadales</taxon>
        <taxon>Shewanellaceae</taxon>
        <taxon>Shewanella</taxon>
    </lineage>
</organism>
<gene>
    <name evidence="3" type="ORF">CF168_02575</name>
</gene>
<feature type="compositionally biased region" description="Basic and acidic residues" evidence="1">
    <location>
        <begin position="1335"/>
        <end position="1348"/>
    </location>
</feature>
<protein>
    <submittedName>
        <fullName evidence="3">TIGR02099 family protein</fullName>
    </submittedName>
</protein>
<reference evidence="3 4" key="1">
    <citation type="submission" date="2017-07" db="EMBL/GenBank/DDBJ databases">
        <title>Phenotypical and genomic characterization of a clinical isolate of Shewanella bicestrii sp. nov. producing an extended-spectrum beta-lactamase and a new oxacillinase variant.</title>
        <authorList>
            <person name="Jousset A.B."/>
            <person name="Bonnin R.A."/>
            <person name="Girlich D."/>
            <person name="Dabos L."/>
            <person name="Potron A."/>
            <person name="Dortet L."/>
            <person name="Glaser P."/>
            <person name="Naas T."/>
        </authorList>
    </citation>
    <scope>NUCLEOTIDE SEQUENCE [LARGE SCALE GENOMIC DNA]</scope>
    <source>
        <strain evidence="3 4">JAB-1</strain>
    </source>
</reference>
<evidence type="ECO:0000313" key="4">
    <source>
        <dbReference type="Proteomes" id="UP000198367"/>
    </source>
</evidence>
<dbReference type="EMBL" id="CP022358">
    <property type="protein sequence ID" value="ASK67829.1"/>
    <property type="molecule type" value="Genomic_DNA"/>
</dbReference>
<dbReference type="PANTHER" id="PTHR38690">
    <property type="entry name" value="PROTEASE-RELATED"/>
    <property type="match status" value="1"/>
</dbReference>
<dbReference type="Proteomes" id="UP000198367">
    <property type="component" value="Chromosome"/>
</dbReference>
<proteinExistence type="predicted"/>
<dbReference type="InterPro" id="IPR025263">
    <property type="entry name" value="YhdP_central"/>
</dbReference>
<sequence length="1417" mass="155691">MATLFTAKKLSRFCWQLLALILVLFALTVSLIRGLLPQVDGVRQQLVEYVKSEYQIDVQVGELSAQWQAFGPAVTVDNLVIPPQEKLPVTVLVKNVQIKLDFWQSLLTTSPRIEDVNFDGVHIALDIDKLSGNKAQGSANQTSQTDWLYKLLLKQLERFSLTDASVQLLSLQHEYRPIHIRHLNWRNSGERHRGAGEIYLDNNAMVNESLGLQLDLQGDATAPDTLKGQIYLAAQSLDLGEWASRQPNPYDPSKKLPLEGVVNLKAWFDFAHRSISAGLVQFEPSWLQWSMEGEPQKFEIQSGSISWLPKETGWEIRSADLDFVTNGEHWPDLKLAAKQQDDAFYAYVSRLDLPTLFPLLPLFPGVDLAVLKQWFQLAPEGSIGPIRLYQSAKQPLLASTYIKQLHWQKAEGIPNTNPLDLALQWQNDSLVFSLPEQTYTLDFGDQFSAPLVLHGAALTGAFDTQRATLSVPEVQLENDDLGVSAALKLDFSAEASMLLAANVAVKNAANADRYFPVKAMGEALVEYLDGAIKAGQSQNAQVLWQGALAHFPFEDNSGVFQAAFTLDNAEYQFQPDWPAVTELSLDALFENARMDIWVNQGKLMNVVADGAHVFIPELGEHSLLKIQADLATNGSAATQVLQASPLADTVGKTLSVVQVQGAVTGNLDISIPLYEGEAEDIRGKIAFDNTPVFIAQPGLQLKAVTGTVQFANEIVEGKGIKSRLFEQPFEFSFATKPEGKDFALNVDMKSRWDLSRLPQELQNPLSEFYQGKVAWGGNLNMVFDDQGYQIQANVGSDLVGATLTLPGAFAKPEDEPRPLMAVFSGDQQTATLSVKLDKQAEFIGGFEAEKGTQFSYFDLLLGRLFDAAEVPNTELGHIKIDVTSGKLANWLPVINAFVGTDNKPPRAGILVEETSHSALFPSVVGIDANIGKFDLLGQGLTELRLNAKPNEHGWRFDAKASEFEGWVDFYPNWMTQGLKVTASKFYFSPEVKPEGEADFAADEVLTNLPPVAVNVDDFRFFDKPFGKLVLQASPQASGYRIQTLSLTTPEVSLQGNGIWQQQNGQNQTELTVSLNASQFNYLSQQLGIDPGVNEAPLKVNAELKWQGAPYAFSLNTLNGKVKFELGKGHLSQVSDKGARIFSLFSLDSLVRKLSLDFSDVFGQGMYFNSFSGNLQIDNGVVKTTDTEMDAIAGNMKVRGYTDLTSESLNYDIRFVPQLASSVPTVVLLSTSAWTLGLGAFALTKVLEPVIEVISEIRFRVTGTMSDPVVEELERKSKEIEIPESILPMVGGELPVPTEGAEPKVDAAPIKNSAPIKTDATPPIEPEKNNGQPAPDADKPKEEPVKAVEEEASPQAPMLPKVEPAEPPQVEPEQPKPLSTKVVLSINTIQGDSDAHQPVAMSEQSRRQRESVVYRIAA</sequence>
<dbReference type="KEGG" id="sbj:CF168_02575"/>
<feature type="domain" description="YhdP central" evidence="2">
    <location>
        <begin position="8"/>
        <end position="1269"/>
    </location>
</feature>
<dbReference type="PANTHER" id="PTHR38690:SF1">
    <property type="entry name" value="PROTEASE"/>
    <property type="match status" value="1"/>
</dbReference>
<dbReference type="InterPro" id="IPR011836">
    <property type="entry name" value="YhdP"/>
</dbReference>
<evidence type="ECO:0000259" key="2">
    <source>
        <dbReference type="Pfam" id="PF13116"/>
    </source>
</evidence>
<dbReference type="RefSeq" id="WP_089066862.1">
    <property type="nucleotide sequence ID" value="NZ_CP022358.1"/>
</dbReference>
<feature type="region of interest" description="Disordered" evidence="1">
    <location>
        <begin position="1289"/>
        <end position="1417"/>
    </location>
</feature>
<evidence type="ECO:0000313" key="3">
    <source>
        <dbReference type="EMBL" id="ASK67829.1"/>
    </source>
</evidence>
<accession>A0A220UI55</accession>
<keyword evidence="4" id="KW-1185">Reference proteome</keyword>
<dbReference type="NCBIfam" id="TIGR02099">
    <property type="entry name" value="YhdP family protein"/>
    <property type="match status" value="1"/>
</dbReference>
<dbReference type="Pfam" id="PF13116">
    <property type="entry name" value="YhdP"/>
    <property type="match status" value="1"/>
</dbReference>